<reference evidence="2 3" key="1">
    <citation type="submission" date="2016-03" db="EMBL/GenBank/DDBJ databases">
        <title>Niastella vici sp. nov., isolated from farmland soil.</title>
        <authorList>
            <person name="Chen L."/>
            <person name="Wang D."/>
            <person name="Yang S."/>
            <person name="Wang G."/>
        </authorList>
    </citation>
    <scope>NUCLEOTIDE SEQUENCE [LARGE SCALE GENOMIC DNA]</scope>
    <source>
        <strain evidence="2 3">DJ57</strain>
    </source>
</reference>
<evidence type="ECO:0000256" key="1">
    <source>
        <dbReference type="SAM" id="Phobius"/>
    </source>
</evidence>
<organism evidence="2 3">
    <name type="scientific">Niastella vici</name>
    <dbReference type="NCBI Taxonomy" id="1703345"/>
    <lineage>
        <taxon>Bacteria</taxon>
        <taxon>Pseudomonadati</taxon>
        <taxon>Bacteroidota</taxon>
        <taxon>Chitinophagia</taxon>
        <taxon>Chitinophagales</taxon>
        <taxon>Chitinophagaceae</taxon>
        <taxon>Niastella</taxon>
    </lineage>
</organism>
<sequence>MNFLPEFEVDYKIALKRTRIAAALIDFFICWFIGFVIGIIGGDFYQDSESIGFHLKGYPAFFWVLLL</sequence>
<keyword evidence="1" id="KW-1133">Transmembrane helix</keyword>
<name>A0A1V9FTS4_9BACT</name>
<gene>
    <name evidence="2" type="ORF">A3860_31455</name>
</gene>
<evidence type="ECO:0000313" key="3">
    <source>
        <dbReference type="Proteomes" id="UP000192796"/>
    </source>
</evidence>
<evidence type="ECO:0008006" key="4">
    <source>
        <dbReference type="Google" id="ProtNLM"/>
    </source>
</evidence>
<dbReference type="STRING" id="1703345.A3860_31455"/>
<feature type="transmembrane region" description="Helical" evidence="1">
    <location>
        <begin position="20"/>
        <end position="40"/>
    </location>
</feature>
<comment type="caution">
    <text evidence="2">The sequence shown here is derived from an EMBL/GenBank/DDBJ whole genome shotgun (WGS) entry which is preliminary data.</text>
</comment>
<proteinExistence type="predicted"/>
<dbReference type="EMBL" id="LVYD01000056">
    <property type="protein sequence ID" value="OQP61779.1"/>
    <property type="molecule type" value="Genomic_DNA"/>
</dbReference>
<keyword evidence="1" id="KW-0812">Transmembrane</keyword>
<dbReference type="Proteomes" id="UP000192796">
    <property type="component" value="Unassembled WGS sequence"/>
</dbReference>
<accession>A0A1V9FTS4</accession>
<protein>
    <recommendedName>
        <fullName evidence="4">RDD domain-containing protein</fullName>
    </recommendedName>
</protein>
<evidence type="ECO:0000313" key="2">
    <source>
        <dbReference type="EMBL" id="OQP61779.1"/>
    </source>
</evidence>
<keyword evidence="3" id="KW-1185">Reference proteome</keyword>
<dbReference type="AlphaFoldDB" id="A0A1V9FTS4"/>
<keyword evidence="1" id="KW-0472">Membrane</keyword>